<sequence>MNEELIAVAEFLHKQVWSSPEVVTYLTTMLVGCG</sequence>
<organism evidence="1 2">
    <name type="scientific">Dysgonomonas hofstadii</name>
    <dbReference type="NCBI Taxonomy" id="637886"/>
    <lineage>
        <taxon>Bacteria</taxon>
        <taxon>Pseudomonadati</taxon>
        <taxon>Bacteroidota</taxon>
        <taxon>Bacteroidia</taxon>
        <taxon>Bacteroidales</taxon>
        <taxon>Dysgonomonadaceae</taxon>
        <taxon>Dysgonomonas</taxon>
    </lineage>
</organism>
<keyword evidence="2" id="KW-1185">Reference proteome</keyword>
<accession>A0A840CG10</accession>
<gene>
    <name evidence="1" type="ORF">GGR21_000036</name>
</gene>
<proteinExistence type="predicted"/>
<evidence type="ECO:0000313" key="2">
    <source>
        <dbReference type="Proteomes" id="UP000555103"/>
    </source>
</evidence>
<dbReference type="EMBL" id="JACIEP010000001">
    <property type="protein sequence ID" value="MBB4034151.1"/>
    <property type="molecule type" value="Genomic_DNA"/>
</dbReference>
<protein>
    <submittedName>
        <fullName evidence="1">Uncharacterized protein</fullName>
    </submittedName>
</protein>
<dbReference type="Proteomes" id="UP000555103">
    <property type="component" value="Unassembled WGS sequence"/>
</dbReference>
<evidence type="ECO:0000313" key="1">
    <source>
        <dbReference type="EMBL" id="MBB4034151.1"/>
    </source>
</evidence>
<name>A0A840CG10_9BACT</name>
<comment type="caution">
    <text evidence="1">The sequence shown here is derived from an EMBL/GenBank/DDBJ whole genome shotgun (WGS) entry which is preliminary data.</text>
</comment>
<dbReference type="AlphaFoldDB" id="A0A840CG10"/>
<reference evidence="1 2" key="1">
    <citation type="submission" date="2020-08" db="EMBL/GenBank/DDBJ databases">
        <title>Genomic Encyclopedia of Type Strains, Phase IV (KMG-IV): sequencing the most valuable type-strain genomes for metagenomic binning, comparative biology and taxonomic classification.</title>
        <authorList>
            <person name="Goeker M."/>
        </authorList>
    </citation>
    <scope>NUCLEOTIDE SEQUENCE [LARGE SCALE GENOMIC DNA]</scope>
    <source>
        <strain evidence="1 2">DSM 104969</strain>
    </source>
</reference>